<accession>A0ACA9RWP4</accession>
<proteinExistence type="predicted"/>
<organism evidence="1 2">
    <name type="scientific">Racocetra persica</name>
    <dbReference type="NCBI Taxonomy" id="160502"/>
    <lineage>
        <taxon>Eukaryota</taxon>
        <taxon>Fungi</taxon>
        <taxon>Fungi incertae sedis</taxon>
        <taxon>Mucoromycota</taxon>
        <taxon>Glomeromycotina</taxon>
        <taxon>Glomeromycetes</taxon>
        <taxon>Diversisporales</taxon>
        <taxon>Gigasporaceae</taxon>
        <taxon>Racocetra</taxon>
    </lineage>
</organism>
<dbReference type="EMBL" id="CAJVQC010076960">
    <property type="protein sequence ID" value="CAG8815162.1"/>
    <property type="molecule type" value="Genomic_DNA"/>
</dbReference>
<name>A0ACA9RWP4_9GLOM</name>
<keyword evidence="2" id="KW-1185">Reference proteome</keyword>
<sequence>MKISTAFLFAVIFLILFAGSVKPETPLGNPISFAPTNIEEVSDGVYNVEFTWD</sequence>
<comment type="caution">
    <text evidence="1">The sequence shown here is derived from an EMBL/GenBank/DDBJ whole genome shotgun (WGS) entry which is preliminary data.</text>
</comment>
<evidence type="ECO:0000313" key="2">
    <source>
        <dbReference type="Proteomes" id="UP000789920"/>
    </source>
</evidence>
<reference evidence="1" key="1">
    <citation type="submission" date="2021-06" db="EMBL/GenBank/DDBJ databases">
        <authorList>
            <person name="Kallberg Y."/>
            <person name="Tangrot J."/>
            <person name="Rosling A."/>
        </authorList>
    </citation>
    <scope>NUCLEOTIDE SEQUENCE</scope>
    <source>
        <strain evidence="1">MA461A</strain>
    </source>
</reference>
<dbReference type="Proteomes" id="UP000789920">
    <property type="component" value="Unassembled WGS sequence"/>
</dbReference>
<protein>
    <submittedName>
        <fullName evidence="1">7016_t:CDS:1</fullName>
    </submittedName>
</protein>
<evidence type="ECO:0000313" key="1">
    <source>
        <dbReference type="EMBL" id="CAG8815162.1"/>
    </source>
</evidence>
<gene>
    <name evidence="1" type="ORF">RPERSI_LOCUS24152</name>
</gene>
<feature type="non-terminal residue" evidence="1">
    <location>
        <position position="53"/>
    </location>
</feature>